<proteinExistence type="predicted"/>
<feature type="non-terminal residue" evidence="1">
    <location>
        <position position="1"/>
    </location>
</feature>
<dbReference type="Proteomes" id="UP001295469">
    <property type="component" value="Chromosome C02"/>
</dbReference>
<organism evidence="1">
    <name type="scientific">Brassica napus</name>
    <name type="common">Rape</name>
    <dbReference type="NCBI Taxonomy" id="3708"/>
    <lineage>
        <taxon>Eukaryota</taxon>
        <taxon>Viridiplantae</taxon>
        <taxon>Streptophyta</taxon>
        <taxon>Embryophyta</taxon>
        <taxon>Tracheophyta</taxon>
        <taxon>Spermatophyta</taxon>
        <taxon>Magnoliopsida</taxon>
        <taxon>eudicotyledons</taxon>
        <taxon>Gunneridae</taxon>
        <taxon>Pentapetalae</taxon>
        <taxon>rosids</taxon>
        <taxon>malvids</taxon>
        <taxon>Brassicales</taxon>
        <taxon>Brassicaceae</taxon>
        <taxon>Brassiceae</taxon>
        <taxon>Brassica</taxon>
    </lineage>
</organism>
<sequence>QNDEEEPAIQRTRLCPFMVNKARVLAMRIRSRSISNGLIHVTMEALQNE</sequence>
<dbReference type="EMBL" id="HG994366">
    <property type="protein sequence ID" value="CAF1919664.1"/>
    <property type="molecule type" value="Genomic_DNA"/>
</dbReference>
<gene>
    <name evidence="1" type="ORF">DARMORV10_C02P49150.1</name>
</gene>
<dbReference type="AlphaFoldDB" id="A0A816KCT7"/>
<protein>
    <submittedName>
        <fullName evidence="1">(rape) hypothetical protein</fullName>
    </submittedName>
</protein>
<reference evidence="1" key="1">
    <citation type="submission" date="2021-01" db="EMBL/GenBank/DDBJ databases">
        <authorList>
            <consortium name="Genoscope - CEA"/>
            <person name="William W."/>
        </authorList>
    </citation>
    <scope>NUCLEOTIDE SEQUENCE</scope>
</reference>
<accession>A0A816KCT7</accession>
<evidence type="ECO:0000313" key="1">
    <source>
        <dbReference type="EMBL" id="CAF1919664.1"/>
    </source>
</evidence>
<name>A0A816KCT7_BRANA</name>